<evidence type="ECO:0000256" key="3">
    <source>
        <dbReference type="ARBA" id="ARBA00022741"/>
    </source>
</evidence>
<dbReference type="PROSITE" id="PS00211">
    <property type="entry name" value="ABC_TRANSPORTER_1"/>
    <property type="match status" value="1"/>
</dbReference>
<evidence type="ECO:0000259" key="7">
    <source>
        <dbReference type="PROSITE" id="PS50893"/>
    </source>
</evidence>
<keyword evidence="3" id="KW-0547">Nucleotide-binding</keyword>
<dbReference type="Gene3D" id="3.40.50.300">
    <property type="entry name" value="P-loop containing nucleotide triphosphate hydrolases"/>
    <property type="match status" value="1"/>
</dbReference>
<protein>
    <submittedName>
        <fullName evidence="8">ABC transporter ATP-binding protein</fullName>
    </submittedName>
</protein>
<comment type="function">
    <text evidence="6">Part of the ABC transporter complex HmuTUV involved in hemin import. Responsible for energy coupling to the transport system.</text>
</comment>
<reference evidence="8 9" key="1">
    <citation type="submission" date="2018-09" db="EMBL/GenBank/DDBJ databases">
        <title>Genome comparison of Alicycliphilus sp. BQ1, a polyurethanolytic bacterium, with its closest phylogenetic relatives Alicycliphilus denitrificans BC and K601, unable to attack polyurethane.</title>
        <authorList>
            <person name="Loza-Tavera H."/>
            <person name="Lozano L."/>
            <person name="Cevallos M."/>
            <person name="Maya-Lucas O."/>
            <person name="Garcia-Mena J."/>
            <person name="Hernandez J."/>
        </authorList>
    </citation>
    <scope>NUCLEOTIDE SEQUENCE [LARGE SCALE GENOMIC DNA]</scope>
    <source>
        <strain evidence="8 9">BQ1</strain>
    </source>
</reference>
<evidence type="ECO:0000313" key="9">
    <source>
        <dbReference type="Proteomes" id="UP000216225"/>
    </source>
</evidence>
<dbReference type="GO" id="GO:0005524">
    <property type="term" value="F:ATP binding"/>
    <property type="evidence" value="ECO:0007669"/>
    <property type="project" value="UniProtKB-KW"/>
</dbReference>
<dbReference type="AlphaFoldDB" id="A0A3R7HTU4"/>
<dbReference type="PANTHER" id="PTHR42794:SF1">
    <property type="entry name" value="HEMIN IMPORT ATP-BINDING PROTEIN HMUV"/>
    <property type="match status" value="1"/>
</dbReference>
<keyword evidence="4 8" id="KW-0067">ATP-binding</keyword>
<dbReference type="InterPro" id="IPR003593">
    <property type="entry name" value="AAA+_ATPase"/>
</dbReference>
<feature type="domain" description="ABC transporter" evidence="7">
    <location>
        <begin position="1"/>
        <end position="227"/>
    </location>
</feature>
<keyword evidence="1" id="KW-0813">Transport</keyword>
<evidence type="ECO:0000256" key="1">
    <source>
        <dbReference type="ARBA" id="ARBA00022448"/>
    </source>
</evidence>
<evidence type="ECO:0000256" key="2">
    <source>
        <dbReference type="ARBA" id="ARBA00022475"/>
    </source>
</evidence>
<dbReference type="SMART" id="SM00382">
    <property type="entry name" value="AAA"/>
    <property type="match status" value="1"/>
</dbReference>
<dbReference type="SUPFAM" id="SSF52540">
    <property type="entry name" value="P-loop containing nucleoside triphosphate hydrolases"/>
    <property type="match status" value="1"/>
</dbReference>
<evidence type="ECO:0000256" key="6">
    <source>
        <dbReference type="ARBA" id="ARBA00037066"/>
    </source>
</evidence>
<dbReference type="PROSITE" id="PS50893">
    <property type="entry name" value="ABC_TRANSPORTER_2"/>
    <property type="match status" value="1"/>
</dbReference>
<dbReference type="PANTHER" id="PTHR42794">
    <property type="entry name" value="HEMIN IMPORT ATP-BINDING PROTEIN HMUV"/>
    <property type="match status" value="1"/>
</dbReference>
<dbReference type="InterPro" id="IPR017871">
    <property type="entry name" value="ABC_transporter-like_CS"/>
</dbReference>
<evidence type="ECO:0000256" key="4">
    <source>
        <dbReference type="ARBA" id="ARBA00022840"/>
    </source>
</evidence>
<organism evidence="8 9">
    <name type="scientific">Alicycliphilus denitrificans</name>
    <dbReference type="NCBI Taxonomy" id="179636"/>
    <lineage>
        <taxon>Bacteria</taxon>
        <taxon>Pseudomonadati</taxon>
        <taxon>Pseudomonadota</taxon>
        <taxon>Betaproteobacteria</taxon>
        <taxon>Burkholderiales</taxon>
        <taxon>Comamonadaceae</taxon>
        <taxon>Alicycliphilus</taxon>
    </lineage>
</organism>
<evidence type="ECO:0000256" key="5">
    <source>
        <dbReference type="ARBA" id="ARBA00022967"/>
    </source>
</evidence>
<dbReference type="Pfam" id="PF00005">
    <property type="entry name" value="ABC_tran"/>
    <property type="match status" value="1"/>
</dbReference>
<dbReference type="CDD" id="cd03214">
    <property type="entry name" value="ABC_Iron-Siderophores_B12_Hemin"/>
    <property type="match status" value="1"/>
</dbReference>
<name>A0A3R7HTU4_9BURK</name>
<keyword evidence="2" id="KW-0472">Membrane</keyword>
<dbReference type="InterPro" id="IPR003439">
    <property type="entry name" value="ABC_transporter-like_ATP-bd"/>
</dbReference>
<evidence type="ECO:0000313" key="8">
    <source>
        <dbReference type="EMBL" id="RKJ94721.1"/>
    </source>
</evidence>
<dbReference type="Proteomes" id="UP000216225">
    <property type="component" value="Unassembled WGS sequence"/>
</dbReference>
<dbReference type="InterPro" id="IPR027417">
    <property type="entry name" value="P-loop_NTPase"/>
</dbReference>
<keyword evidence="2" id="KW-1003">Cell membrane</keyword>
<dbReference type="EMBL" id="NKDB02000005">
    <property type="protein sequence ID" value="RKJ94721.1"/>
    <property type="molecule type" value="Genomic_DNA"/>
</dbReference>
<gene>
    <name evidence="8" type="ORF">CE154_020620</name>
</gene>
<proteinExistence type="predicted"/>
<comment type="caution">
    <text evidence="8">The sequence shown here is derived from an EMBL/GenBank/DDBJ whole genome shotgun (WGS) entry which is preliminary data.</text>
</comment>
<keyword evidence="5" id="KW-1278">Translocase</keyword>
<accession>A0A3R7HTU4</accession>
<dbReference type="GO" id="GO:0016887">
    <property type="term" value="F:ATP hydrolysis activity"/>
    <property type="evidence" value="ECO:0007669"/>
    <property type="project" value="InterPro"/>
</dbReference>
<sequence length="245" mass="25577">MRYGAQPVLRGLSLPLLAPGRVHVLIGPNAAGKSTLLRGLAGLQAAQGRVWLDGEDITGWPPARRARRLVYLPQSLPMRTGLAVFEAVLSAAMAGRGGQGEDALASVESALRRLGLLALADRPLASLSGGQRQLVGLAQALVRRPRALLLDEPTSALDLYHQHLVLDRVRHEARAQDLVVLAVLHDLHLALACADQVLVLDGGTLAAAGPPGQVIDAALLARVYRVDAAIGLLAGRPALAVAGAL</sequence>